<dbReference type="InterPro" id="IPR036890">
    <property type="entry name" value="HATPase_C_sf"/>
</dbReference>
<dbReference type="SUPFAM" id="SSF55781">
    <property type="entry name" value="GAF domain-like"/>
    <property type="match status" value="2"/>
</dbReference>
<dbReference type="SMART" id="SM00387">
    <property type="entry name" value="HATPase_c"/>
    <property type="match status" value="1"/>
</dbReference>
<dbReference type="Pfam" id="PF07730">
    <property type="entry name" value="HisKA_3"/>
    <property type="match status" value="1"/>
</dbReference>
<gene>
    <name evidence="6" type="ORF">SRIM_039090</name>
</gene>
<evidence type="ECO:0000259" key="4">
    <source>
        <dbReference type="SMART" id="SM00065"/>
    </source>
</evidence>
<proteinExistence type="predicted"/>
<dbReference type="SUPFAM" id="SSF55874">
    <property type="entry name" value="ATPase domain of HSP90 chaperone/DNA topoisomerase II/histidine kinase"/>
    <property type="match status" value="1"/>
</dbReference>
<dbReference type="InterPro" id="IPR003018">
    <property type="entry name" value="GAF"/>
</dbReference>
<dbReference type="SMART" id="SM00065">
    <property type="entry name" value="GAF"/>
    <property type="match status" value="2"/>
</dbReference>
<evidence type="ECO:0000256" key="3">
    <source>
        <dbReference type="ARBA" id="ARBA00023012"/>
    </source>
</evidence>
<organism evidence="6 7">
    <name type="scientific">Streptomyces rimosus subsp. rimosus (strain ATCC 10970 / DSM 40260 / JCM 4667 / NRRL 2234)</name>
    <dbReference type="NCBI Taxonomy" id="1265868"/>
    <lineage>
        <taxon>Bacteria</taxon>
        <taxon>Bacillati</taxon>
        <taxon>Actinomycetota</taxon>
        <taxon>Actinomycetes</taxon>
        <taxon>Kitasatosporales</taxon>
        <taxon>Streptomycetaceae</taxon>
        <taxon>Streptomyces</taxon>
    </lineage>
</organism>
<keyword evidence="2" id="KW-0418">Kinase</keyword>
<dbReference type="InterPro" id="IPR050482">
    <property type="entry name" value="Sensor_HK_TwoCompSys"/>
</dbReference>
<dbReference type="Pfam" id="PF02518">
    <property type="entry name" value="HATPase_c"/>
    <property type="match status" value="1"/>
</dbReference>
<dbReference type="Gene3D" id="3.30.450.40">
    <property type="match status" value="2"/>
</dbReference>
<feature type="domain" description="GAF" evidence="4">
    <location>
        <begin position="184"/>
        <end position="330"/>
    </location>
</feature>
<evidence type="ECO:0000256" key="2">
    <source>
        <dbReference type="ARBA" id="ARBA00022777"/>
    </source>
</evidence>
<evidence type="ECO:0000256" key="1">
    <source>
        <dbReference type="ARBA" id="ARBA00022679"/>
    </source>
</evidence>
<evidence type="ECO:0000259" key="5">
    <source>
        <dbReference type="SMART" id="SM00387"/>
    </source>
</evidence>
<reference evidence="6" key="1">
    <citation type="submission" date="2012-12" db="EMBL/GenBank/DDBJ databases">
        <authorList>
            <person name="Pethick F.E."/>
            <person name="MacFadyen A.C."/>
            <person name="Tang Z."/>
            <person name="Sangal V."/>
            <person name="Tze-Tze L."/>
            <person name="Chu J."/>
            <person name="Guo M."/>
            <person name="Kirby R."/>
            <person name="Hoskisson P.A."/>
            <person name="Herron P.R."/>
            <person name="Hunter I.S."/>
        </authorList>
    </citation>
    <scope>NUCLEOTIDE SEQUENCE</scope>
    <source>
        <strain evidence="6">ATCC 10970</strain>
    </source>
</reference>
<dbReference type="Gene3D" id="1.20.5.1930">
    <property type="match status" value="1"/>
</dbReference>
<sequence>MYSLLEAVLGVGRELELSEVLRHIVQAAATLTKAEYGALGTVGQGAYLSDFLPVGMTDELIARIGPLPEGHGILGELIRHPESLRLADLTQHPASHGFPEHHPAMRTFLGVPIRVRGEVFGNLYLTEKRDGALFDADDEAVVSTLAVAAGVAIDNARLYHESLRREQRLEALGEITRSLLSGAGIDEVLGLIARRSLEVAQADSAAVLLPRDADGLTVEVASGAGAALMADAVIPSQGSLVGLAARTGEPVVTRDIRTDPRAYALPDFGQGSGPVVAVPLTVGENTSGALRLSRSAGRPPFDASEVRLVSGFAGQAALALELGRHRKEAEQVALLHDRDRIARDLHDLAIQRLFATGMTLQSAGRLIDRPEAADRVGRAVDDLDETIKIIRSTIFELRSERAPGAGRGLRRLVADVVTAAAEPLGFSPSLKTEGRIDTDIPAAAGEHVLAVLAEVLSNVARHADARHADITLSVADEVVLEVVDDGTGIGGSAAGSGLGNIQQRAELLGGQADVQDRGPTGTHGTRVTWRIPLQPA</sequence>
<feature type="domain" description="Histidine kinase/HSP90-like ATPase" evidence="5">
    <location>
        <begin position="443"/>
        <end position="535"/>
    </location>
</feature>
<dbReference type="GO" id="GO:0000155">
    <property type="term" value="F:phosphorelay sensor kinase activity"/>
    <property type="evidence" value="ECO:0007669"/>
    <property type="project" value="InterPro"/>
</dbReference>
<reference evidence="6" key="2">
    <citation type="submission" date="2020-01" db="EMBL/GenBank/DDBJ databases">
        <authorList>
            <person name="Algora L."/>
            <person name="Schniete J.K."/>
            <person name="MacFadyen A."/>
            <person name="Hoskisson P.A."/>
            <person name="Hunter I.S."/>
            <person name="Herron P.R."/>
        </authorList>
    </citation>
    <scope>NUCLEOTIDE SEQUENCE</scope>
    <source>
        <strain evidence="6">ATCC 10970</strain>
    </source>
</reference>
<dbReference type="Gene3D" id="3.30.565.10">
    <property type="entry name" value="Histidine kinase-like ATPase, C-terminal domain"/>
    <property type="match status" value="1"/>
</dbReference>
<dbReference type="EMBL" id="CP048261">
    <property type="protein sequence ID" value="QST86492.1"/>
    <property type="molecule type" value="Genomic_DNA"/>
</dbReference>
<dbReference type="PANTHER" id="PTHR24421">
    <property type="entry name" value="NITRATE/NITRITE SENSOR PROTEIN NARX-RELATED"/>
    <property type="match status" value="1"/>
</dbReference>
<accession>A0A8A1V5T3</accession>
<keyword evidence="1" id="KW-0808">Transferase</keyword>
<dbReference type="InterPro" id="IPR011712">
    <property type="entry name" value="Sig_transdc_His_kin_sub3_dim/P"/>
</dbReference>
<reference evidence="6" key="3">
    <citation type="journal article" date="2021" name="bioRxiv">
        <title>Bilateral symmetry of linear streptomycete chromosomes.</title>
        <authorList>
            <person name="Algora-Gallardo L."/>
            <person name="Schniete J.K."/>
            <person name="Mark D.R."/>
            <person name="Hunter I.S."/>
            <person name="Herron P.R."/>
        </authorList>
    </citation>
    <scope>NUCLEOTIDE SEQUENCE</scope>
    <source>
        <strain evidence="6">ATCC 10970</strain>
    </source>
</reference>
<dbReference type="Proteomes" id="UP000011074">
    <property type="component" value="Chromosome"/>
</dbReference>
<dbReference type="GO" id="GO:0016020">
    <property type="term" value="C:membrane"/>
    <property type="evidence" value="ECO:0007669"/>
    <property type="project" value="InterPro"/>
</dbReference>
<name>A0A8A1V5T3_STRR1</name>
<dbReference type="Pfam" id="PF13185">
    <property type="entry name" value="GAF_2"/>
    <property type="match status" value="2"/>
</dbReference>
<dbReference type="AlphaFoldDB" id="A0A8A1V5T3"/>
<dbReference type="PANTHER" id="PTHR24421:SF56">
    <property type="entry name" value="OXYGEN SENSOR HISTIDINE KINASE RESPONSE REGULATOR DOST"/>
    <property type="match status" value="1"/>
</dbReference>
<dbReference type="InterPro" id="IPR029016">
    <property type="entry name" value="GAF-like_dom_sf"/>
</dbReference>
<evidence type="ECO:0000313" key="7">
    <source>
        <dbReference type="Proteomes" id="UP000011074"/>
    </source>
</evidence>
<feature type="domain" description="GAF" evidence="4">
    <location>
        <begin position="16"/>
        <end position="163"/>
    </location>
</feature>
<evidence type="ECO:0000313" key="6">
    <source>
        <dbReference type="EMBL" id="QST86492.1"/>
    </source>
</evidence>
<dbReference type="CDD" id="cd16917">
    <property type="entry name" value="HATPase_UhpB-NarQ-NarX-like"/>
    <property type="match status" value="1"/>
</dbReference>
<dbReference type="InterPro" id="IPR003594">
    <property type="entry name" value="HATPase_dom"/>
</dbReference>
<keyword evidence="3" id="KW-0902">Two-component regulatory system</keyword>
<protein>
    <submittedName>
        <fullName evidence="6">GAF domain-containing protein</fullName>
    </submittedName>
</protein>
<dbReference type="GO" id="GO:0046983">
    <property type="term" value="F:protein dimerization activity"/>
    <property type="evidence" value="ECO:0007669"/>
    <property type="project" value="InterPro"/>
</dbReference>